<proteinExistence type="predicted"/>
<dbReference type="GO" id="GO:0035591">
    <property type="term" value="F:signaling adaptor activity"/>
    <property type="evidence" value="ECO:0007669"/>
    <property type="project" value="TreeGrafter"/>
</dbReference>
<dbReference type="GO" id="GO:0005737">
    <property type="term" value="C:cytoplasm"/>
    <property type="evidence" value="ECO:0007669"/>
    <property type="project" value="TreeGrafter"/>
</dbReference>
<dbReference type="InterPro" id="IPR046355">
    <property type="entry name" value="Gab1-4-like"/>
</dbReference>
<protein>
    <submittedName>
        <fullName evidence="4">Protein daughter of sevenless</fullName>
    </submittedName>
</protein>
<dbReference type="InterPro" id="IPR011993">
    <property type="entry name" value="PH-like_dom_sf"/>
</dbReference>
<dbReference type="EMBL" id="GDHF01025243">
    <property type="protein sequence ID" value="JAI27071.1"/>
    <property type="molecule type" value="Transcribed_RNA"/>
</dbReference>
<evidence type="ECO:0000259" key="2">
    <source>
        <dbReference type="PROSITE" id="PS50003"/>
    </source>
</evidence>
<dbReference type="FunFam" id="2.30.29.30:FF:000286">
    <property type="entry name" value="PH-protein kinase domain containing protein"/>
    <property type="match status" value="1"/>
</dbReference>
<evidence type="ECO:0000313" key="3">
    <source>
        <dbReference type="EMBL" id="JAI27071.1"/>
    </source>
</evidence>
<reference evidence="4" key="1">
    <citation type="submission" date="2015-06" db="EMBL/GenBank/DDBJ databases">
        <authorList>
            <person name="Hoefler B.C."/>
            <person name="Straight P.D."/>
        </authorList>
    </citation>
    <scope>NUCLEOTIDE SEQUENCE</scope>
</reference>
<gene>
    <name evidence="4" type="primary">dos_1</name>
    <name evidence="3" type="synonym">dos_0</name>
    <name evidence="4" type="ORF">c5_g2_i10</name>
    <name evidence="3" type="ORF">c5_g2_i7</name>
</gene>
<dbReference type="PROSITE" id="PS50003">
    <property type="entry name" value="PH_DOMAIN"/>
    <property type="match status" value="1"/>
</dbReference>
<dbReference type="Pfam" id="PF00169">
    <property type="entry name" value="PH"/>
    <property type="match status" value="1"/>
</dbReference>
<dbReference type="SMART" id="SM00233">
    <property type="entry name" value="PH"/>
    <property type="match status" value="1"/>
</dbReference>
<dbReference type="EMBL" id="GDHF01005778">
    <property type="protein sequence ID" value="JAI46536.1"/>
    <property type="molecule type" value="Transcribed_RNA"/>
</dbReference>
<organism evidence="4">
    <name type="scientific">Bactrocera latifrons</name>
    <name type="common">Malaysian fruit fly</name>
    <name type="synonym">Chaetodacus latifrons</name>
    <dbReference type="NCBI Taxonomy" id="174628"/>
    <lineage>
        <taxon>Eukaryota</taxon>
        <taxon>Metazoa</taxon>
        <taxon>Ecdysozoa</taxon>
        <taxon>Arthropoda</taxon>
        <taxon>Hexapoda</taxon>
        <taxon>Insecta</taxon>
        <taxon>Pterygota</taxon>
        <taxon>Neoptera</taxon>
        <taxon>Endopterygota</taxon>
        <taxon>Diptera</taxon>
        <taxon>Brachycera</taxon>
        <taxon>Muscomorpha</taxon>
        <taxon>Tephritoidea</taxon>
        <taxon>Tephritidae</taxon>
        <taxon>Bactrocera</taxon>
        <taxon>Bactrocera</taxon>
    </lineage>
</organism>
<feature type="domain" description="PH" evidence="2">
    <location>
        <begin position="4"/>
        <end position="114"/>
    </location>
</feature>
<feature type="compositionally biased region" description="Low complexity" evidence="1">
    <location>
        <begin position="184"/>
        <end position="201"/>
    </location>
</feature>
<feature type="region of interest" description="Disordered" evidence="1">
    <location>
        <begin position="180"/>
        <end position="207"/>
    </location>
</feature>
<name>A0A0K8W5X9_BACLA</name>
<dbReference type="InterPro" id="IPR001849">
    <property type="entry name" value="PH_domain"/>
</dbReference>
<evidence type="ECO:0000313" key="4">
    <source>
        <dbReference type="EMBL" id="JAI46536.1"/>
    </source>
</evidence>
<dbReference type="OrthoDB" id="67516at2759"/>
<dbReference type="CDD" id="cd13384">
    <property type="entry name" value="PH_Gab2_2"/>
    <property type="match status" value="1"/>
</dbReference>
<dbReference type="AlphaFoldDB" id="A0A0K8W5X9"/>
<accession>A0A0K8W5X9</accession>
<dbReference type="GO" id="GO:0007165">
    <property type="term" value="P:signal transduction"/>
    <property type="evidence" value="ECO:0007669"/>
    <property type="project" value="TreeGrafter"/>
</dbReference>
<dbReference type="PANTHER" id="PTHR45960:SF2">
    <property type="entry name" value="PROTEIN DAUGHTER OF SEVENLESS"/>
    <property type="match status" value="1"/>
</dbReference>
<feature type="region of interest" description="Disordered" evidence="1">
    <location>
        <begin position="345"/>
        <end position="382"/>
    </location>
</feature>
<dbReference type="SUPFAM" id="SSF50729">
    <property type="entry name" value="PH domain-like"/>
    <property type="match status" value="1"/>
</dbReference>
<evidence type="ECO:0000256" key="1">
    <source>
        <dbReference type="SAM" id="MobiDB-lite"/>
    </source>
</evidence>
<dbReference type="PANTHER" id="PTHR45960">
    <property type="entry name" value="GRB2-ASSOCIATED-BINDING PROTEIN"/>
    <property type="match status" value="1"/>
</dbReference>
<sequence>MNKEVHYEGWLIKSPPSKRIWRSCWRRRWFTLKQGEIPEQFCLEYYTDRNCRKLKGIIDLDQCEQVDCGLRLENRKQKFQYMFDIKTPKRTYYLAADSAEDMRDWVNCICQVCHLHDTNHSLEYNVKWRSSNNKNAIPVEVPVNTLSRKDNQNREISQEKLGILMPSPIYYNNVSKNRESTYANSEQNSSVLQNNLSSASNNDRETTNSINQTTAVLNNESNIYLNTSTTTNQNHERNGATRKVPENLKLQNSPLLETFTLSVQSSPSLSTCSGPYIPISECFSGTPKHLENPITPLNNLDPKFYDTPRSHNNIGLNLTNDQSYSPKITNYNAKHVPAPTNCATVNRSDSDSESVFTDDDDWTYPMPLRENVDRNTRPSDSSVENESFVLTYSQRFSKLPDDVNDKSNVFKYNVDAEKKNQPTEMNKKYKNKQNLSLDFKKNERTLKEILQLSDTENTSPAIGPLDANSIVDESYDIPRSHQLPYHNIDQIFNEKIWTPETEESSHYALATTEHPKTNNQKKLQEHFYANAAPNKLEGNVFRYDFIQHTELPPVNRKLKPKLSINNKLPEGESENQCVPEKPVKKGFIESSTPPSVDRNLKPNVYKAVNSSLLEHGMRRSVDISSSIEVMPEIDEYILETRTLPRKISSLLDRSNNGGPTDISVLHQRSKSTANSMYQESAECNPLQKNTKNEHRLQYFDLDVTNPPTINRQSISTSNLTKEESSNVDLLPKNSLKSGVVYNSVDFVKTEAFKRIREERKKESEGVSSK</sequence>
<dbReference type="Gene3D" id="2.30.29.30">
    <property type="entry name" value="Pleckstrin-homology domain (PH domain)/Phosphotyrosine-binding domain (PTB)"/>
    <property type="match status" value="1"/>
</dbReference>